<comment type="catalytic activity">
    <reaction evidence="7">
        <text>L-cysteinyl-[protein] + hexadecanoyl-CoA = S-hexadecanoyl-L-cysteinyl-[protein] + CoA</text>
        <dbReference type="Rhea" id="RHEA:36683"/>
        <dbReference type="Rhea" id="RHEA-COMP:10131"/>
        <dbReference type="Rhea" id="RHEA-COMP:11032"/>
        <dbReference type="ChEBI" id="CHEBI:29950"/>
        <dbReference type="ChEBI" id="CHEBI:57287"/>
        <dbReference type="ChEBI" id="CHEBI:57379"/>
        <dbReference type="ChEBI" id="CHEBI:74151"/>
        <dbReference type="EC" id="2.3.1.225"/>
    </reaction>
</comment>
<dbReference type="PANTHER" id="PTHR12246">
    <property type="entry name" value="PALMITOYLTRANSFERASE ZDHHC16"/>
    <property type="match status" value="1"/>
</dbReference>
<comment type="domain">
    <text evidence="7">The DHHC domain is required for palmitoyltransferase activity.</text>
</comment>
<comment type="subcellular location">
    <subcellularLocation>
        <location evidence="1">Membrane</location>
        <topology evidence="1">Multi-pass membrane protein</topology>
    </subcellularLocation>
</comment>
<reference evidence="9" key="1">
    <citation type="submission" date="2015-07" db="EMBL/GenBank/DDBJ databases">
        <title>MeaNS - Measles Nucleotide Surveillance Program.</title>
        <authorList>
            <person name="Tran T."/>
            <person name="Druce J."/>
        </authorList>
    </citation>
    <scope>NUCLEOTIDE SEQUENCE</scope>
    <source>
        <strain evidence="9">UCB-OBI-ISO-001</strain>
        <tissue evidence="9">Gonad</tissue>
    </source>
</reference>
<evidence type="ECO:0000256" key="3">
    <source>
        <dbReference type="ARBA" id="ARBA00022692"/>
    </source>
</evidence>
<dbReference type="EC" id="2.3.1.225" evidence="7"/>
<protein>
    <recommendedName>
        <fullName evidence="7">Palmitoyltransferase</fullName>
        <ecNumber evidence="7">2.3.1.225</ecNumber>
    </recommendedName>
</protein>
<keyword evidence="4 7" id="KW-1133">Transmembrane helix</keyword>
<evidence type="ECO:0000256" key="6">
    <source>
        <dbReference type="ARBA" id="ARBA00023315"/>
    </source>
</evidence>
<dbReference type="InterPro" id="IPR001594">
    <property type="entry name" value="Palmitoyltrfase_DHHC"/>
</dbReference>
<dbReference type="KEGG" id="obi:106868326"/>
<feature type="transmembrane region" description="Helical" evidence="7">
    <location>
        <begin position="267"/>
        <end position="292"/>
    </location>
</feature>
<keyword evidence="2 7" id="KW-0808">Transferase</keyword>
<evidence type="ECO:0000259" key="8">
    <source>
        <dbReference type="Pfam" id="PF01529"/>
    </source>
</evidence>
<dbReference type="OMA" id="APFEDEW"/>
<dbReference type="EMBL" id="KQ415813">
    <property type="protein sequence ID" value="KOG00339.1"/>
    <property type="molecule type" value="Genomic_DNA"/>
</dbReference>
<proteinExistence type="inferred from homology"/>
<keyword evidence="5 7" id="KW-0472">Membrane</keyword>
<evidence type="ECO:0000256" key="2">
    <source>
        <dbReference type="ARBA" id="ARBA00022679"/>
    </source>
</evidence>
<keyword evidence="3 7" id="KW-0812">Transmembrane</keyword>
<evidence type="ECO:0000256" key="4">
    <source>
        <dbReference type="ARBA" id="ARBA00022989"/>
    </source>
</evidence>
<evidence type="ECO:0000256" key="7">
    <source>
        <dbReference type="RuleBase" id="RU079119"/>
    </source>
</evidence>
<name>A0A0L8IH46_OCTBM</name>
<evidence type="ECO:0000313" key="9">
    <source>
        <dbReference type="EMBL" id="KOG00339.1"/>
    </source>
</evidence>
<evidence type="ECO:0000256" key="5">
    <source>
        <dbReference type="ARBA" id="ARBA00023136"/>
    </source>
</evidence>
<feature type="transmembrane region" description="Helical" evidence="7">
    <location>
        <begin position="183"/>
        <end position="205"/>
    </location>
</feature>
<dbReference type="GO" id="GO:0016020">
    <property type="term" value="C:membrane"/>
    <property type="evidence" value="ECO:0007669"/>
    <property type="project" value="UniProtKB-SubCell"/>
</dbReference>
<organism evidence="9">
    <name type="scientific">Octopus bimaculoides</name>
    <name type="common">California two-spotted octopus</name>
    <dbReference type="NCBI Taxonomy" id="37653"/>
    <lineage>
        <taxon>Eukaryota</taxon>
        <taxon>Metazoa</taxon>
        <taxon>Spiralia</taxon>
        <taxon>Lophotrochozoa</taxon>
        <taxon>Mollusca</taxon>
        <taxon>Cephalopoda</taxon>
        <taxon>Coleoidea</taxon>
        <taxon>Octopodiformes</taxon>
        <taxon>Octopoda</taxon>
        <taxon>Incirrata</taxon>
        <taxon>Octopodidae</taxon>
        <taxon>Octopus</taxon>
    </lineage>
</organism>
<dbReference type="GO" id="GO:0019706">
    <property type="term" value="F:protein-cysteine S-palmitoyltransferase activity"/>
    <property type="evidence" value="ECO:0007669"/>
    <property type="project" value="UniProtKB-EC"/>
</dbReference>
<dbReference type="AlphaFoldDB" id="A0A0L8IH46"/>
<feature type="transmembrane region" description="Helical" evidence="7">
    <location>
        <begin position="68"/>
        <end position="87"/>
    </location>
</feature>
<feature type="transmembrane region" description="Helical" evidence="7">
    <location>
        <begin position="99"/>
        <end position="119"/>
    </location>
</feature>
<evidence type="ECO:0000256" key="1">
    <source>
        <dbReference type="ARBA" id="ARBA00004141"/>
    </source>
</evidence>
<dbReference type="PROSITE" id="PS50216">
    <property type="entry name" value="DHHC"/>
    <property type="match status" value="1"/>
</dbReference>
<sequence>MKILRWRINICQWASNLRFSLNTTCDLIKLMYFSLCYNAFTSPSLILETGLEPVFWIVDHFAKYMGPILMFIVFALCSIGLVIFYVIMIPRYLSYGWHWFLPNFIFGNWLLVNTVFNYVMGCRTNPGHPPQIVPEVVSICKRCISPKPPRAHHCSVCKKCVLRMDHHCPWLNNCVGFYNHRYFFLYMVYMMSGCLYACFLFYPLFYDNFYVGKEVVFHGVLYPLNMAYQFWMSKNKSYTYIAISNGTSVKRTPPPQSFNQLTLSDQIYHHSVIFVFFLGFGCVIALSILSLWHARLVSRGETSIEVHINKNERKRLKKLGQTYVNPYDFGFVQNWKLFFGLTEGRTFWRHILFPSRHKPPGNGLQWKTTTFTVDNFENIHVL</sequence>
<dbReference type="InterPro" id="IPR039859">
    <property type="entry name" value="PFA4/ZDH16/20/ERF2-like"/>
</dbReference>
<feature type="domain" description="Palmitoyltransferase DHHC" evidence="8">
    <location>
        <begin position="138"/>
        <end position="306"/>
    </location>
</feature>
<dbReference type="OrthoDB" id="331948at2759"/>
<keyword evidence="6 7" id="KW-0012">Acyltransferase</keyword>
<accession>A0A0L8IH46</accession>
<comment type="similarity">
    <text evidence="7">Belongs to the DHHC palmitoyltransferase family.</text>
</comment>
<gene>
    <name evidence="9" type="ORF">OCBIM_22005137mg</name>
</gene>
<dbReference type="Pfam" id="PF01529">
    <property type="entry name" value="DHHC"/>
    <property type="match status" value="1"/>
</dbReference>